<dbReference type="AlphaFoldDB" id="A0A1D6M5I7"/>
<dbReference type="InterPro" id="IPR011009">
    <property type="entry name" value="Kinase-like_dom_sf"/>
</dbReference>
<evidence type="ECO:0000256" key="9">
    <source>
        <dbReference type="SAM" id="MobiDB-lite"/>
    </source>
</evidence>
<accession>A0A1D6M5I7</accession>
<protein>
    <recommendedName>
        <fullName evidence="1">non-specific serine/threonine protein kinase</fullName>
        <ecNumber evidence="1">2.7.11.1</ecNumber>
    </recommendedName>
</protein>
<feature type="domain" description="Protein kinase" evidence="10">
    <location>
        <begin position="1"/>
        <end position="105"/>
    </location>
</feature>
<dbReference type="EMBL" id="CM000782">
    <property type="protein sequence ID" value="AQK86352.1"/>
    <property type="molecule type" value="Genomic_DNA"/>
</dbReference>
<dbReference type="PANTHER" id="PTHR24343:SF431">
    <property type="entry name" value="SERINE_THREONINE-PROTEIN KINASE SRK2A"/>
    <property type="match status" value="1"/>
</dbReference>
<evidence type="ECO:0000256" key="8">
    <source>
        <dbReference type="ARBA" id="ARBA00048679"/>
    </source>
</evidence>
<keyword evidence="6" id="KW-0067">ATP-binding</keyword>
<dbReference type="InterPro" id="IPR000719">
    <property type="entry name" value="Prot_kinase_dom"/>
</dbReference>
<organism evidence="11">
    <name type="scientific">Zea mays</name>
    <name type="common">Maize</name>
    <dbReference type="NCBI Taxonomy" id="4577"/>
    <lineage>
        <taxon>Eukaryota</taxon>
        <taxon>Viridiplantae</taxon>
        <taxon>Streptophyta</taxon>
        <taxon>Embryophyta</taxon>
        <taxon>Tracheophyta</taxon>
        <taxon>Spermatophyta</taxon>
        <taxon>Magnoliopsida</taxon>
        <taxon>Liliopsida</taxon>
        <taxon>Poales</taxon>
        <taxon>Poaceae</taxon>
        <taxon>PACMAD clade</taxon>
        <taxon>Panicoideae</taxon>
        <taxon>Andropogonodae</taxon>
        <taxon>Andropogoneae</taxon>
        <taxon>Tripsacinae</taxon>
        <taxon>Zea</taxon>
    </lineage>
</organism>
<proteinExistence type="predicted"/>
<evidence type="ECO:0000256" key="1">
    <source>
        <dbReference type="ARBA" id="ARBA00012513"/>
    </source>
</evidence>
<evidence type="ECO:0000259" key="10">
    <source>
        <dbReference type="PROSITE" id="PS50011"/>
    </source>
</evidence>
<evidence type="ECO:0000256" key="7">
    <source>
        <dbReference type="ARBA" id="ARBA00047899"/>
    </source>
</evidence>
<keyword evidence="4" id="KW-0547">Nucleotide-binding</keyword>
<dbReference type="GO" id="GO:0004674">
    <property type="term" value="F:protein serine/threonine kinase activity"/>
    <property type="evidence" value="ECO:0007669"/>
    <property type="project" value="UniProtKB-KW"/>
</dbReference>
<dbReference type="GO" id="GO:0005524">
    <property type="term" value="F:ATP binding"/>
    <property type="evidence" value="ECO:0007669"/>
    <property type="project" value="UniProtKB-KW"/>
</dbReference>
<evidence type="ECO:0000256" key="4">
    <source>
        <dbReference type="ARBA" id="ARBA00022741"/>
    </source>
</evidence>
<gene>
    <name evidence="11" type="ORF">ZEAMMB73_Zm00001d038326</name>
</gene>
<comment type="catalytic activity">
    <reaction evidence="7">
        <text>L-threonyl-[protein] + ATP = O-phospho-L-threonyl-[protein] + ADP + H(+)</text>
        <dbReference type="Rhea" id="RHEA:46608"/>
        <dbReference type="Rhea" id="RHEA-COMP:11060"/>
        <dbReference type="Rhea" id="RHEA-COMP:11605"/>
        <dbReference type="ChEBI" id="CHEBI:15378"/>
        <dbReference type="ChEBI" id="CHEBI:30013"/>
        <dbReference type="ChEBI" id="CHEBI:30616"/>
        <dbReference type="ChEBI" id="CHEBI:61977"/>
        <dbReference type="ChEBI" id="CHEBI:456216"/>
        <dbReference type="EC" id="2.7.11.1"/>
    </reaction>
</comment>
<dbReference type="Pfam" id="PF00069">
    <property type="entry name" value="Pkinase"/>
    <property type="match status" value="1"/>
</dbReference>
<dbReference type="PROSITE" id="PS50011">
    <property type="entry name" value="PROTEIN_KINASE_DOM"/>
    <property type="match status" value="1"/>
</dbReference>
<evidence type="ECO:0000256" key="3">
    <source>
        <dbReference type="ARBA" id="ARBA00022679"/>
    </source>
</evidence>
<sequence>MCRDGLEQNLTKFHPNPHQHMWVELADVWSCGVTLFVMLVGAYPFEDQDDPKNIRKTIQRIAAIQYNIPDNIRISDDCRQLISRIFVSNPLRRITMREIKSHPWFLKNLPRELTEAVQLSYFRRDNSVSAFSDQTTEEIMKIVKEARTLPKSSRSGYGYSEECSDEEEKEVESEPKEEEEEAECDKTVREVRESGELDMTSLHI</sequence>
<evidence type="ECO:0000256" key="5">
    <source>
        <dbReference type="ARBA" id="ARBA00022777"/>
    </source>
</evidence>
<feature type="compositionally biased region" description="Acidic residues" evidence="9">
    <location>
        <begin position="162"/>
        <end position="183"/>
    </location>
</feature>
<name>A0A1D6M5I7_MAIZE</name>
<feature type="region of interest" description="Disordered" evidence="9">
    <location>
        <begin position="151"/>
        <end position="204"/>
    </location>
</feature>
<dbReference type="PANTHER" id="PTHR24343">
    <property type="entry name" value="SERINE/THREONINE KINASE"/>
    <property type="match status" value="1"/>
</dbReference>
<dbReference type="EC" id="2.7.11.1" evidence="1"/>
<keyword evidence="5 11" id="KW-0418">Kinase</keyword>
<reference evidence="11" key="1">
    <citation type="submission" date="2015-12" db="EMBL/GenBank/DDBJ databases">
        <title>Update maize B73 reference genome by single molecule sequencing technologies.</title>
        <authorList>
            <consortium name="Maize Genome Sequencing Project"/>
            <person name="Ware D."/>
        </authorList>
    </citation>
    <scope>NUCLEOTIDE SEQUENCE</scope>
    <source>
        <tissue evidence="11">Seedling</tissue>
    </source>
</reference>
<comment type="catalytic activity">
    <reaction evidence="8">
        <text>L-seryl-[protein] + ATP = O-phospho-L-seryl-[protein] + ADP + H(+)</text>
        <dbReference type="Rhea" id="RHEA:17989"/>
        <dbReference type="Rhea" id="RHEA-COMP:9863"/>
        <dbReference type="Rhea" id="RHEA-COMP:11604"/>
        <dbReference type="ChEBI" id="CHEBI:15378"/>
        <dbReference type="ChEBI" id="CHEBI:29999"/>
        <dbReference type="ChEBI" id="CHEBI:30616"/>
        <dbReference type="ChEBI" id="CHEBI:83421"/>
        <dbReference type="ChEBI" id="CHEBI:456216"/>
        <dbReference type="EC" id="2.7.11.1"/>
    </reaction>
</comment>
<evidence type="ECO:0000313" key="11">
    <source>
        <dbReference type="EMBL" id="AQK86352.1"/>
    </source>
</evidence>
<evidence type="ECO:0000256" key="2">
    <source>
        <dbReference type="ARBA" id="ARBA00022527"/>
    </source>
</evidence>
<keyword evidence="3" id="KW-0808">Transferase</keyword>
<feature type="compositionally biased region" description="Basic and acidic residues" evidence="9">
    <location>
        <begin position="184"/>
        <end position="195"/>
    </location>
</feature>
<dbReference type="SUPFAM" id="SSF56112">
    <property type="entry name" value="Protein kinase-like (PK-like)"/>
    <property type="match status" value="1"/>
</dbReference>
<evidence type="ECO:0000256" key="6">
    <source>
        <dbReference type="ARBA" id="ARBA00022840"/>
    </source>
</evidence>
<keyword evidence="2" id="KW-0723">Serine/threonine-protein kinase</keyword>
<dbReference type="Gene3D" id="1.10.510.10">
    <property type="entry name" value="Transferase(Phosphotransferase) domain 1"/>
    <property type="match status" value="1"/>
</dbReference>